<keyword evidence="2" id="KW-1185">Reference proteome</keyword>
<protein>
    <submittedName>
        <fullName evidence="1">Glycosyltransferase family 2 protein</fullName>
    </submittedName>
</protein>
<reference evidence="1 2" key="1">
    <citation type="submission" date="2021-06" db="EMBL/GenBank/DDBJ databases">
        <title>Genome sequence of Babesia caballi.</title>
        <authorList>
            <person name="Yamagishi J."/>
            <person name="Kidaka T."/>
            <person name="Ochi A."/>
        </authorList>
    </citation>
    <scope>NUCLEOTIDE SEQUENCE [LARGE SCALE GENOMIC DNA]</scope>
    <source>
        <strain evidence="1">USDA-D6B2</strain>
    </source>
</reference>
<organism evidence="1 2">
    <name type="scientific">Babesia caballi</name>
    <dbReference type="NCBI Taxonomy" id="5871"/>
    <lineage>
        <taxon>Eukaryota</taxon>
        <taxon>Sar</taxon>
        <taxon>Alveolata</taxon>
        <taxon>Apicomplexa</taxon>
        <taxon>Aconoidasida</taxon>
        <taxon>Piroplasmida</taxon>
        <taxon>Babesiidae</taxon>
        <taxon>Babesia</taxon>
    </lineage>
</organism>
<comment type="caution">
    <text evidence="1">The sequence shown here is derived from an EMBL/GenBank/DDBJ whole genome shotgun (WGS) entry which is preliminary data.</text>
</comment>
<gene>
    <name evidence="1" type="ORF">BcabD6B2_04680</name>
</gene>
<dbReference type="GeneID" id="94192516"/>
<dbReference type="AlphaFoldDB" id="A0AAV4LLN2"/>
<dbReference type="EMBL" id="BPLF01000001">
    <property type="protein sequence ID" value="GIX61033.1"/>
    <property type="molecule type" value="Genomic_DNA"/>
</dbReference>
<accession>A0AAV4LLN2</accession>
<evidence type="ECO:0000313" key="1">
    <source>
        <dbReference type="EMBL" id="GIX61033.1"/>
    </source>
</evidence>
<dbReference type="Proteomes" id="UP001497744">
    <property type="component" value="Unassembled WGS sequence"/>
</dbReference>
<proteinExistence type="predicted"/>
<name>A0AAV4LLN2_BABCB</name>
<evidence type="ECO:0000313" key="2">
    <source>
        <dbReference type="Proteomes" id="UP001497744"/>
    </source>
</evidence>
<dbReference type="RefSeq" id="XP_067713104.1">
    <property type="nucleotide sequence ID" value="XM_067857003.1"/>
</dbReference>
<sequence length="138" mass="15201">MQIQQLVVVRQEWAGALGAWVGGRLARPERVQPRDGFAQDDVCALAVGLQAADVAAEQVRPEILADEYDAAVLVPDTAFSQRQPATSLNSDLPPRLPRRNLAAQVVAVEFERRLHGCVSLGRLRLGFRRLARRSRPLA</sequence>